<dbReference type="GO" id="GO:0003700">
    <property type="term" value="F:DNA-binding transcription factor activity"/>
    <property type="evidence" value="ECO:0007669"/>
    <property type="project" value="TreeGrafter"/>
</dbReference>
<dbReference type="PROSITE" id="PS51078">
    <property type="entry name" value="ICLR_ED"/>
    <property type="match status" value="1"/>
</dbReference>
<dbReference type="FunFam" id="1.10.10.10:FF:000056">
    <property type="entry name" value="IclR family transcriptional regulator"/>
    <property type="match status" value="1"/>
</dbReference>
<dbReference type="InterPro" id="IPR014757">
    <property type="entry name" value="Tscrpt_reg_IclR_C"/>
</dbReference>
<dbReference type="GO" id="GO:0003677">
    <property type="term" value="F:DNA binding"/>
    <property type="evidence" value="ECO:0007669"/>
    <property type="project" value="UniProtKB-KW"/>
</dbReference>
<dbReference type="EMBL" id="OBEL01000005">
    <property type="protein sequence ID" value="SNZ20550.1"/>
    <property type="molecule type" value="Genomic_DNA"/>
</dbReference>
<dbReference type="Pfam" id="PF09339">
    <property type="entry name" value="HTH_IclR"/>
    <property type="match status" value="1"/>
</dbReference>
<dbReference type="SMART" id="SM00346">
    <property type="entry name" value="HTH_ICLR"/>
    <property type="match status" value="1"/>
</dbReference>
<dbReference type="SUPFAM" id="SSF55781">
    <property type="entry name" value="GAF domain-like"/>
    <property type="match status" value="1"/>
</dbReference>
<dbReference type="PANTHER" id="PTHR30136">
    <property type="entry name" value="HELIX-TURN-HELIX TRANSCRIPTIONAL REGULATOR, ICLR FAMILY"/>
    <property type="match status" value="1"/>
</dbReference>
<evidence type="ECO:0000313" key="6">
    <source>
        <dbReference type="EMBL" id="SNZ20550.1"/>
    </source>
</evidence>
<protein>
    <submittedName>
        <fullName evidence="6">Transcriptional regulator, IclR family</fullName>
    </submittedName>
</protein>
<organism evidence="6 7">
    <name type="scientific">Cohaesibacter gelatinilyticus</name>
    <dbReference type="NCBI Taxonomy" id="372072"/>
    <lineage>
        <taxon>Bacteria</taxon>
        <taxon>Pseudomonadati</taxon>
        <taxon>Pseudomonadota</taxon>
        <taxon>Alphaproteobacteria</taxon>
        <taxon>Hyphomicrobiales</taxon>
        <taxon>Cohaesibacteraceae</taxon>
    </lineage>
</organism>
<gene>
    <name evidence="6" type="ORF">SAMN06265368_3654</name>
</gene>
<dbReference type="InterPro" id="IPR050707">
    <property type="entry name" value="HTH_MetabolicPath_Reg"/>
</dbReference>
<dbReference type="InterPro" id="IPR029016">
    <property type="entry name" value="GAF-like_dom_sf"/>
</dbReference>
<feature type="domain" description="HTH iclR-type" evidence="4">
    <location>
        <begin position="12"/>
        <end position="73"/>
    </location>
</feature>
<dbReference type="Pfam" id="PF01614">
    <property type="entry name" value="IclR_C"/>
    <property type="match status" value="2"/>
</dbReference>
<feature type="domain" description="IclR-ED" evidence="5">
    <location>
        <begin position="74"/>
        <end position="232"/>
    </location>
</feature>
<dbReference type="Gene3D" id="3.30.450.40">
    <property type="match status" value="2"/>
</dbReference>
<evidence type="ECO:0000259" key="5">
    <source>
        <dbReference type="PROSITE" id="PS51078"/>
    </source>
</evidence>
<keyword evidence="1" id="KW-0805">Transcription regulation</keyword>
<accession>A0A285PFQ4</accession>
<dbReference type="Gene3D" id="1.10.10.10">
    <property type="entry name" value="Winged helix-like DNA-binding domain superfamily/Winged helix DNA-binding domain"/>
    <property type="match status" value="1"/>
</dbReference>
<keyword evidence="3" id="KW-0804">Transcription</keyword>
<reference evidence="6 7" key="1">
    <citation type="submission" date="2017-09" db="EMBL/GenBank/DDBJ databases">
        <authorList>
            <person name="Ehlers B."/>
            <person name="Leendertz F.H."/>
        </authorList>
    </citation>
    <scope>NUCLEOTIDE SEQUENCE [LARGE SCALE GENOMIC DNA]</scope>
    <source>
        <strain evidence="6 7">DSM 18289</strain>
    </source>
</reference>
<dbReference type="AlphaFoldDB" id="A0A285PFQ4"/>
<keyword evidence="2" id="KW-0238">DNA-binding</keyword>
<dbReference type="PROSITE" id="PS51077">
    <property type="entry name" value="HTH_ICLR"/>
    <property type="match status" value="1"/>
</dbReference>
<dbReference type="Proteomes" id="UP000219439">
    <property type="component" value="Unassembled WGS sequence"/>
</dbReference>
<dbReference type="InterPro" id="IPR005471">
    <property type="entry name" value="Tscrpt_reg_IclR_N"/>
</dbReference>
<evidence type="ECO:0000313" key="7">
    <source>
        <dbReference type="Proteomes" id="UP000219439"/>
    </source>
</evidence>
<dbReference type="RefSeq" id="WP_097154923.1">
    <property type="nucleotide sequence ID" value="NZ_OBEL01000005.1"/>
</dbReference>
<dbReference type="SUPFAM" id="SSF46785">
    <property type="entry name" value="Winged helix' DNA-binding domain"/>
    <property type="match status" value="1"/>
</dbReference>
<proteinExistence type="predicted"/>
<dbReference type="OrthoDB" id="6166718at2"/>
<evidence type="ECO:0000256" key="2">
    <source>
        <dbReference type="ARBA" id="ARBA00023125"/>
    </source>
</evidence>
<dbReference type="GO" id="GO:0045892">
    <property type="term" value="P:negative regulation of DNA-templated transcription"/>
    <property type="evidence" value="ECO:0007669"/>
    <property type="project" value="TreeGrafter"/>
</dbReference>
<dbReference type="PANTHER" id="PTHR30136:SF39">
    <property type="entry name" value="TRANSCRIPTIONAL REGULATORY PROTEIN"/>
    <property type="match status" value="1"/>
</dbReference>
<keyword evidence="7" id="KW-1185">Reference proteome</keyword>
<dbReference type="InterPro" id="IPR036390">
    <property type="entry name" value="WH_DNA-bd_sf"/>
</dbReference>
<sequence>MTSEKKSPEQKVEAVERALSILEVFSEGQISFSLSELAQVTGLYKSTILRLCGSLERFGYIRKDEEGRYHLGPGLWRLGSLYRKNFAAGDQIRPELRYLTKVTGETSSFFVREGDQRLCLYRENSKKEVRHHLEEGLRLPVNMGGTGRILLAYSGARGAPYDEIRIDGYYVSLGERDPDLFSVAMPIFNARGALAGAFSVSGLISRYNEKIRDDILVELRTSAKRLAGSLPDD</sequence>
<evidence type="ECO:0000256" key="3">
    <source>
        <dbReference type="ARBA" id="ARBA00023163"/>
    </source>
</evidence>
<name>A0A285PFQ4_9HYPH</name>
<evidence type="ECO:0000259" key="4">
    <source>
        <dbReference type="PROSITE" id="PS51077"/>
    </source>
</evidence>
<dbReference type="InterPro" id="IPR036388">
    <property type="entry name" value="WH-like_DNA-bd_sf"/>
</dbReference>
<evidence type="ECO:0000256" key="1">
    <source>
        <dbReference type="ARBA" id="ARBA00023015"/>
    </source>
</evidence>